<keyword evidence="5" id="KW-1185">Reference proteome</keyword>
<feature type="chain" id="PRO_5047385263" evidence="2">
    <location>
        <begin position="20"/>
        <end position="402"/>
    </location>
</feature>
<feature type="region of interest" description="Disordered" evidence="1">
    <location>
        <begin position="370"/>
        <end position="402"/>
    </location>
</feature>
<feature type="signal peptide" evidence="2">
    <location>
        <begin position="1"/>
        <end position="19"/>
    </location>
</feature>
<organism evidence="4 5">
    <name type="scientific">Streptomyces fildesensis</name>
    <dbReference type="NCBI Taxonomy" id="375757"/>
    <lineage>
        <taxon>Bacteria</taxon>
        <taxon>Bacillati</taxon>
        <taxon>Actinomycetota</taxon>
        <taxon>Actinomycetes</taxon>
        <taxon>Kitasatosporales</taxon>
        <taxon>Streptomycetaceae</taxon>
        <taxon>Streptomyces</taxon>
    </lineage>
</organism>
<keyword evidence="4" id="KW-0326">Glycosidase</keyword>
<dbReference type="Proteomes" id="UP001614394">
    <property type="component" value="Unassembled WGS sequence"/>
</dbReference>
<evidence type="ECO:0000256" key="1">
    <source>
        <dbReference type="SAM" id="MobiDB-lite"/>
    </source>
</evidence>
<feature type="region of interest" description="Disordered" evidence="1">
    <location>
        <begin position="106"/>
        <end position="126"/>
    </location>
</feature>
<proteinExistence type="predicted"/>
<evidence type="ECO:0000256" key="2">
    <source>
        <dbReference type="SAM" id="SignalP"/>
    </source>
</evidence>
<gene>
    <name evidence="4" type="ORF">ACIGXA_15435</name>
</gene>
<keyword evidence="2" id="KW-0732">Signal</keyword>
<dbReference type="Pfam" id="PF09992">
    <property type="entry name" value="NAGPA"/>
    <property type="match status" value="1"/>
</dbReference>
<dbReference type="PANTHER" id="PTHR40446:SF2">
    <property type="entry name" value="N-ACETYLGLUCOSAMINE-1-PHOSPHODIESTER ALPHA-N-ACETYLGLUCOSAMINIDASE"/>
    <property type="match status" value="1"/>
</dbReference>
<dbReference type="InterPro" id="IPR018711">
    <property type="entry name" value="NAGPA"/>
</dbReference>
<accession>A0ABW8C7N0</accession>
<sequence>MTAAWSALFVMAVPGSADAVPGPRLADAAHPAPGVRYETFSVAASHGTAHGHLLTVDLDDARVKVELLRPGTSGSVTGIRAPVSQLADARGAVAAVNGDFFDITEDEHSGVRPTGSTVGPAVADGRPLKAAVPDGQRYGPALVPGATDEDVLGIGADGTARLDRLRLRGAVTTPSGTWELAGFNQYAVPVDGIGAYTSAWGPASRVRAACGTDDVRAAPCDTDPYEVTVHNGRVTSASTTLGEGLVPRGSVVLVGREAGARALRRLRPGDPVHVRHRLRAIGSIPLTFAIGGYPVLRDSVPLDGLDETVAATRTAAGFSGHGHRLYLLALDGGAEHDDGLTLGELARLMRALGADGAVDLDGGGSSTLVTRSPGAAHSTVRNHPSGVPERPVPNGIGVLSSA</sequence>
<evidence type="ECO:0000313" key="5">
    <source>
        <dbReference type="Proteomes" id="UP001614394"/>
    </source>
</evidence>
<reference evidence="4 5" key="1">
    <citation type="submission" date="2024-10" db="EMBL/GenBank/DDBJ databases">
        <title>The Natural Products Discovery Center: Release of the First 8490 Sequenced Strains for Exploring Actinobacteria Biosynthetic Diversity.</title>
        <authorList>
            <person name="Kalkreuter E."/>
            <person name="Kautsar S.A."/>
            <person name="Yang D."/>
            <person name="Bader C.D."/>
            <person name="Teijaro C.N."/>
            <person name="Fluegel L."/>
            <person name="Davis C.M."/>
            <person name="Simpson J.R."/>
            <person name="Lauterbach L."/>
            <person name="Steele A.D."/>
            <person name="Gui C."/>
            <person name="Meng S."/>
            <person name="Li G."/>
            <person name="Viehrig K."/>
            <person name="Ye F."/>
            <person name="Su P."/>
            <person name="Kiefer A.F."/>
            <person name="Nichols A."/>
            <person name="Cepeda A.J."/>
            <person name="Yan W."/>
            <person name="Fan B."/>
            <person name="Jiang Y."/>
            <person name="Adhikari A."/>
            <person name="Zheng C.-J."/>
            <person name="Schuster L."/>
            <person name="Cowan T.M."/>
            <person name="Smanski M.J."/>
            <person name="Chevrette M.G."/>
            <person name="De Carvalho L.P.S."/>
            <person name="Shen B."/>
        </authorList>
    </citation>
    <scope>NUCLEOTIDE SEQUENCE [LARGE SCALE GENOMIC DNA]</scope>
    <source>
        <strain evidence="4 5">NPDC053399</strain>
    </source>
</reference>
<evidence type="ECO:0000259" key="3">
    <source>
        <dbReference type="Pfam" id="PF09992"/>
    </source>
</evidence>
<name>A0ABW8C7N0_9ACTN</name>
<evidence type="ECO:0000313" key="4">
    <source>
        <dbReference type="EMBL" id="MFI9101907.1"/>
    </source>
</evidence>
<keyword evidence="4" id="KW-0378">Hydrolase</keyword>
<dbReference type="GO" id="GO:0016798">
    <property type="term" value="F:hydrolase activity, acting on glycosyl bonds"/>
    <property type="evidence" value="ECO:0007669"/>
    <property type="project" value="UniProtKB-KW"/>
</dbReference>
<dbReference type="PANTHER" id="PTHR40446">
    <property type="entry name" value="N-ACETYLGLUCOSAMINE-1-PHOSPHODIESTER ALPHA-N-ACETYLGLUCOSAMINIDASE"/>
    <property type="match status" value="1"/>
</dbReference>
<dbReference type="EMBL" id="JBITYG010000004">
    <property type="protein sequence ID" value="MFI9101907.1"/>
    <property type="molecule type" value="Genomic_DNA"/>
</dbReference>
<protein>
    <submittedName>
        <fullName evidence="4">Phosphodiester glycosidase family protein</fullName>
    </submittedName>
</protein>
<comment type="caution">
    <text evidence="4">The sequence shown here is derived from an EMBL/GenBank/DDBJ whole genome shotgun (WGS) entry which is preliminary data.</text>
</comment>
<dbReference type="RefSeq" id="WP_399648892.1">
    <property type="nucleotide sequence ID" value="NZ_JBITYG010000004.1"/>
</dbReference>
<feature type="domain" description="Phosphodiester glycosidase" evidence="3">
    <location>
        <begin position="228"/>
        <end position="398"/>
    </location>
</feature>